<dbReference type="GO" id="GO:1990871">
    <property type="term" value="C:Vma12-Vma22 assembly complex"/>
    <property type="evidence" value="ECO:0007669"/>
    <property type="project" value="TreeGrafter"/>
</dbReference>
<dbReference type="AlphaFoldDB" id="A0AAV9ULG6"/>
<feature type="region of interest" description="Disordered" evidence="2">
    <location>
        <begin position="98"/>
        <end position="146"/>
    </location>
</feature>
<accession>A0AAV9ULG6</accession>
<gene>
    <name evidence="3" type="ORF">TWF730_001462</name>
</gene>
<keyword evidence="4" id="KW-1185">Reference proteome</keyword>
<dbReference type="GO" id="GO:0070072">
    <property type="term" value="P:vacuolar proton-transporting V-type ATPase complex assembly"/>
    <property type="evidence" value="ECO:0007669"/>
    <property type="project" value="InterPro"/>
</dbReference>
<proteinExistence type="predicted"/>
<reference evidence="3 4" key="1">
    <citation type="submission" date="2019-10" db="EMBL/GenBank/DDBJ databases">
        <authorList>
            <person name="Palmer J.M."/>
        </authorList>
    </citation>
    <scope>NUCLEOTIDE SEQUENCE [LARGE SCALE GENOMIC DNA]</scope>
    <source>
        <strain evidence="3 4">TWF730</strain>
    </source>
</reference>
<sequence>MTTQQDLDELQDKLDLLIISYLDLFDEYQASRDEISRALSDGFFNLAQANFNAPNRVRYGQDMYDNRMQALRGVRIDVNEADVTTYNLKDLTVAEVVKSEKSEKPDSAAPSKLDDSDPEPTKEKSSEDAGPENSSPAKSQPSDSEAVLALANSKSDPLRWFGILRPMTLGNAQKNFTQSLPPIMKLVSTLDNIEYHEKRIRDVRQKVRVMRRELGINLEDDPVEVPVTMPELDKLSIDKNKVGNGTKLNDDAEGEKGPGGPEEIVQTTE</sequence>
<dbReference type="PANTHER" id="PTHR31996">
    <property type="entry name" value="COILED-COIL DOMAIN-CONTAINING PROTEIN 115"/>
    <property type="match status" value="1"/>
</dbReference>
<evidence type="ECO:0000313" key="3">
    <source>
        <dbReference type="EMBL" id="KAK6341981.1"/>
    </source>
</evidence>
<feature type="region of interest" description="Disordered" evidence="2">
    <location>
        <begin position="236"/>
        <end position="269"/>
    </location>
</feature>
<feature type="compositionally biased region" description="Polar residues" evidence="2">
    <location>
        <begin position="132"/>
        <end position="143"/>
    </location>
</feature>
<dbReference type="GO" id="GO:0051082">
    <property type="term" value="F:unfolded protein binding"/>
    <property type="evidence" value="ECO:0007669"/>
    <property type="project" value="TreeGrafter"/>
</dbReference>
<evidence type="ECO:0000256" key="1">
    <source>
        <dbReference type="ARBA" id="ARBA00093634"/>
    </source>
</evidence>
<feature type="compositionally biased region" description="Basic and acidic residues" evidence="2">
    <location>
        <begin position="98"/>
        <end position="127"/>
    </location>
</feature>
<dbReference type="Proteomes" id="UP001373714">
    <property type="component" value="Unassembled WGS sequence"/>
</dbReference>
<organism evidence="3 4">
    <name type="scientific">Orbilia blumenaviensis</name>
    <dbReference type="NCBI Taxonomy" id="1796055"/>
    <lineage>
        <taxon>Eukaryota</taxon>
        <taxon>Fungi</taxon>
        <taxon>Dikarya</taxon>
        <taxon>Ascomycota</taxon>
        <taxon>Pezizomycotina</taxon>
        <taxon>Orbiliomycetes</taxon>
        <taxon>Orbiliales</taxon>
        <taxon>Orbiliaceae</taxon>
        <taxon>Orbilia</taxon>
    </lineage>
</organism>
<name>A0AAV9ULG6_9PEZI</name>
<dbReference type="PANTHER" id="PTHR31996:SF2">
    <property type="entry name" value="COILED-COIL DOMAIN-CONTAINING PROTEIN 115"/>
    <property type="match status" value="1"/>
</dbReference>
<evidence type="ECO:0000256" key="2">
    <source>
        <dbReference type="SAM" id="MobiDB-lite"/>
    </source>
</evidence>
<dbReference type="InterPro" id="IPR040357">
    <property type="entry name" value="Vma22/CCDC115"/>
</dbReference>
<dbReference type="EMBL" id="JAVHNS010000010">
    <property type="protein sequence ID" value="KAK6341981.1"/>
    <property type="molecule type" value="Genomic_DNA"/>
</dbReference>
<comment type="caution">
    <text evidence="3">The sequence shown here is derived from an EMBL/GenBank/DDBJ whole genome shotgun (WGS) entry which is preliminary data.</text>
</comment>
<evidence type="ECO:0000313" key="4">
    <source>
        <dbReference type="Proteomes" id="UP001373714"/>
    </source>
</evidence>
<dbReference type="Pfam" id="PF21730">
    <property type="entry name" value="Vma22_CCDC115"/>
    <property type="match status" value="1"/>
</dbReference>
<dbReference type="Gene3D" id="1.10.287.3240">
    <property type="match status" value="1"/>
</dbReference>
<protein>
    <recommendedName>
        <fullName evidence="1">Vacuolar ATPase assembly protein VMA22</fullName>
    </recommendedName>
</protein>